<keyword evidence="9" id="KW-1185">Reference proteome</keyword>
<comment type="similarity">
    <text evidence="5">Belongs to the XseA family.</text>
</comment>
<protein>
    <recommendedName>
        <fullName evidence="5">Exodeoxyribonuclease 7 large subunit</fullName>
        <ecNumber evidence="5">3.1.11.6</ecNumber>
    </recommendedName>
</protein>
<evidence type="ECO:0000256" key="5">
    <source>
        <dbReference type="RuleBase" id="RU004355"/>
    </source>
</evidence>
<keyword evidence="4 5" id="KW-0269">Exonuclease</keyword>
<keyword evidence="3 5" id="KW-0378">Hydrolase</keyword>
<gene>
    <name evidence="8" type="primary">xseA</name>
    <name evidence="8" type="ORF">HMPREF9135_2257</name>
</gene>
<dbReference type="NCBIfam" id="TIGR00237">
    <property type="entry name" value="xseA"/>
    <property type="match status" value="1"/>
</dbReference>
<dbReference type="PANTHER" id="PTHR30008">
    <property type="entry name" value="EXODEOXYRIBONUCLEASE 7 LARGE SUBUNIT"/>
    <property type="match status" value="1"/>
</dbReference>
<evidence type="ECO:0000259" key="6">
    <source>
        <dbReference type="Pfam" id="PF02601"/>
    </source>
</evidence>
<evidence type="ECO:0000313" key="9">
    <source>
        <dbReference type="Proteomes" id="UP000016648"/>
    </source>
</evidence>
<dbReference type="InterPro" id="IPR020579">
    <property type="entry name" value="Exonuc_VII_lsu_C"/>
</dbReference>
<evidence type="ECO:0000256" key="3">
    <source>
        <dbReference type="ARBA" id="ARBA00022801"/>
    </source>
</evidence>
<comment type="subcellular location">
    <subcellularLocation>
        <location evidence="5">Cytoplasm</location>
    </subcellularLocation>
</comment>
<dbReference type="PATRIC" id="fig|1115809.3.peg.2456"/>
<sequence length="431" mass="48488">MKQSLTLYELNSLVRQSIALTMPDAYWVEAELSELREVRGHCYMELVEKDEYGNTPVAKASAKCWKNTWMFVRQHFERVTGRPMRPGMKVLLKVTADFHEAYGFSWIVNDINPEFTMGDMARRRQEIIRQLKAEGVFELQKELSLPMFAQRVAVISSANAAGYGDFCHQLSANEDGLWFAPSLFPATMQGEAVSASVIRALNEINLRADDFDVVVIIRGGGATSDLSGFDTLELAENVANFPLPVITGIGHERDQSVLDLVAFRSVKTPTAAAALLVDHLSAVYGRVTETQERLVAAVDRRMEVERLRLQRLGEKLPIVFSLFRERQEAKLHRLFQAMTTAVGTRLAQDGHRLELLEGRLRPAAARRLEREEYRQRLLRQRAVALDPALLLKRGYSITTCKGSVVRDAGQLSKGDEIVTRLEKGSVKSIIK</sequence>
<dbReference type="Pfam" id="PF02601">
    <property type="entry name" value="Exonuc_VII_L"/>
    <property type="match status" value="1"/>
</dbReference>
<dbReference type="Pfam" id="PF13742">
    <property type="entry name" value="tRNA_anti_2"/>
    <property type="match status" value="1"/>
</dbReference>
<dbReference type="PANTHER" id="PTHR30008:SF0">
    <property type="entry name" value="EXODEOXYRIBONUCLEASE 7 LARGE SUBUNIT"/>
    <property type="match status" value="1"/>
</dbReference>
<accession>U2QHG9</accession>
<organism evidence="8 9">
    <name type="scientific">Segatella baroniae F0067</name>
    <dbReference type="NCBI Taxonomy" id="1115809"/>
    <lineage>
        <taxon>Bacteria</taxon>
        <taxon>Pseudomonadati</taxon>
        <taxon>Bacteroidota</taxon>
        <taxon>Bacteroidia</taxon>
        <taxon>Bacteroidales</taxon>
        <taxon>Prevotellaceae</taxon>
        <taxon>Segatella</taxon>
    </lineage>
</organism>
<feature type="domain" description="Exonuclease VII large subunit C-terminal" evidence="6">
    <location>
        <begin position="137"/>
        <end position="428"/>
    </location>
</feature>
<proteinExistence type="inferred from homology"/>
<feature type="domain" description="OB-fold nucleic acid binding" evidence="7">
    <location>
        <begin position="6"/>
        <end position="111"/>
    </location>
</feature>
<evidence type="ECO:0000256" key="4">
    <source>
        <dbReference type="ARBA" id="ARBA00022839"/>
    </source>
</evidence>
<evidence type="ECO:0000256" key="1">
    <source>
        <dbReference type="ARBA" id="ARBA00022490"/>
    </source>
</evidence>
<dbReference type="CDD" id="cd04489">
    <property type="entry name" value="ExoVII_LU_OBF"/>
    <property type="match status" value="1"/>
</dbReference>
<evidence type="ECO:0000259" key="7">
    <source>
        <dbReference type="Pfam" id="PF13742"/>
    </source>
</evidence>
<keyword evidence="1" id="KW-0963">Cytoplasm</keyword>
<dbReference type="Proteomes" id="UP000016648">
    <property type="component" value="Unassembled WGS sequence"/>
</dbReference>
<dbReference type="GO" id="GO:0006308">
    <property type="term" value="P:DNA catabolic process"/>
    <property type="evidence" value="ECO:0007669"/>
    <property type="project" value="UniProtKB-UniRule"/>
</dbReference>
<comment type="catalytic activity">
    <reaction evidence="5">
        <text>Exonucleolytic cleavage in either 5'- to 3'- or 3'- to 5'-direction to yield nucleoside 5'-phosphates.</text>
        <dbReference type="EC" id="3.1.11.6"/>
    </reaction>
</comment>
<evidence type="ECO:0000313" key="8">
    <source>
        <dbReference type="EMBL" id="ERK38272.1"/>
    </source>
</evidence>
<dbReference type="GO" id="GO:0009318">
    <property type="term" value="C:exodeoxyribonuclease VII complex"/>
    <property type="evidence" value="ECO:0007669"/>
    <property type="project" value="UniProtKB-UniRule"/>
</dbReference>
<dbReference type="GO" id="GO:0008855">
    <property type="term" value="F:exodeoxyribonuclease VII activity"/>
    <property type="evidence" value="ECO:0007669"/>
    <property type="project" value="UniProtKB-UniRule"/>
</dbReference>
<name>U2QHG9_9BACT</name>
<keyword evidence="2 5" id="KW-0540">Nuclease</keyword>
<dbReference type="GO" id="GO:0005737">
    <property type="term" value="C:cytoplasm"/>
    <property type="evidence" value="ECO:0007669"/>
    <property type="project" value="UniProtKB-SubCell"/>
</dbReference>
<dbReference type="EMBL" id="AWEY01000043">
    <property type="protein sequence ID" value="ERK38272.1"/>
    <property type="molecule type" value="Genomic_DNA"/>
</dbReference>
<dbReference type="EC" id="3.1.11.6" evidence="5"/>
<dbReference type="InterPro" id="IPR025824">
    <property type="entry name" value="OB-fold_nuc-bd_dom"/>
</dbReference>
<dbReference type="RefSeq" id="WP_021590740.1">
    <property type="nucleotide sequence ID" value="NZ_AWEY01000043.1"/>
</dbReference>
<dbReference type="GO" id="GO:0003676">
    <property type="term" value="F:nucleic acid binding"/>
    <property type="evidence" value="ECO:0007669"/>
    <property type="project" value="InterPro"/>
</dbReference>
<comment type="caution">
    <text evidence="8">The sequence shown here is derived from an EMBL/GenBank/DDBJ whole genome shotgun (WGS) entry which is preliminary data.</text>
</comment>
<evidence type="ECO:0000256" key="2">
    <source>
        <dbReference type="ARBA" id="ARBA00022722"/>
    </source>
</evidence>
<dbReference type="InterPro" id="IPR003753">
    <property type="entry name" value="Exonuc_VII_L"/>
</dbReference>
<reference evidence="8 9" key="1">
    <citation type="submission" date="2013-08" db="EMBL/GenBank/DDBJ databases">
        <authorList>
            <person name="Durkin A.S."/>
            <person name="Haft D.R."/>
            <person name="McCorrison J."/>
            <person name="Torralba M."/>
            <person name="Gillis M."/>
            <person name="Haft D.H."/>
            <person name="Methe B."/>
            <person name="Sutton G."/>
            <person name="Nelson K.E."/>
        </authorList>
    </citation>
    <scope>NUCLEOTIDE SEQUENCE [LARGE SCALE GENOMIC DNA]</scope>
    <source>
        <strain evidence="8 9">F0067</strain>
    </source>
</reference>
<dbReference type="AlphaFoldDB" id="U2QHG9"/>